<evidence type="ECO:0000256" key="2">
    <source>
        <dbReference type="ARBA" id="ARBA00023015"/>
    </source>
</evidence>
<feature type="DNA-binding region" description="H-T-H motif" evidence="5">
    <location>
        <begin position="31"/>
        <end position="50"/>
    </location>
</feature>
<protein>
    <recommendedName>
        <fullName evidence="6">HTH tetR-type domain-containing protein</fullName>
    </recommendedName>
</protein>
<dbReference type="InterPro" id="IPR036271">
    <property type="entry name" value="Tet_transcr_reg_TetR-rel_C_sf"/>
</dbReference>
<keyword evidence="4" id="KW-0804">Transcription</keyword>
<keyword evidence="2" id="KW-0805">Transcription regulation</keyword>
<dbReference type="PRINTS" id="PR00455">
    <property type="entry name" value="HTHTETR"/>
</dbReference>
<evidence type="ECO:0000256" key="1">
    <source>
        <dbReference type="ARBA" id="ARBA00022491"/>
    </source>
</evidence>
<organism evidence="7 8">
    <name type="scientific">Actibacterium mucosum KCTC 23349</name>
    <dbReference type="NCBI Taxonomy" id="1454373"/>
    <lineage>
        <taxon>Bacteria</taxon>
        <taxon>Pseudomonadati</taxon>
        <taxon>Pseudomonadota</taxon>
        <taxon>Alphaproteobacteria</taxon>
        <taxon>Rhodobacterales</taxon>
        <taxon>Roseobacteraceae</taxon>
        <taxon>Actibacterium</taxon>
    </lineage>
</organism>
<dbReference type="AlphaFoldDB" id="A0A037ZKD2"/>
<evidence type="ECO:0000256" key="3">
    <source>
        <dbReference type="ARBA" id="ARBA00023125"/>
    </source>
</evidence>
<keyword evidence="1" id="KW-0678">Repressor</keyword>
<accession>A0A037ZKD2</accession>
<feature type="domain" description="HTH tetR-type" evidence="6">
    <location>
        <begin position="8"/>
        <end position="68"/>
    </location>
</feature>
<dbReference type="RefSeq" id="WP_051588176.1">
    <property type="nucleotide sequence ID" value="NZ_JFKE01000003.1"/>
</dbReference>
<gene>
    <name evidence="7" type="ORF">ACMU_10095</name>
</gene>
<sequence>MPKIVDREEMQERIIAATMSAFVKYGHAATKMTDIATEAGLAKGTLYLYFQNKEELTLALVRACFALWEEQVKRAEPPETLEDFIVIVRGAITPGQTDRQATRMFFEIMGAGTNTPGLMEEVAAFYKMLGRFYAQNLRALKNNGVLSPRLNARAHGRAIASIADGLVIHRAMFELDDALYDEMVAAVLAQVRAGLTVGGVEHG</sequence>
<evidence type="ECO:0000256" key="4">
    <source>
        <dbReference type="ARBA" id="ARBA00023163"/>
    </source>
</evidence>
<dbReference type="GO" id="GO:0003700">
    <property type="term" value="F:DNA-binding transcription factor activity"/>
    <property type="evidence" value="ECO:0007669"/>
    <property type="project" value="TreeGrafter"/>
</dbReference>
<dbReference type="Gene3D" id="1.10.357.10">
    <property type="entry name" value="Tetracycline Repressor, domain 2"/>
    <property type="match status" value="1"/>
</dbReference>
<dbReference type="SUPFAM" id="SSF46689">
    <property type="entry name" value="Homeodomain-like"/>
    <property type="match status" value="1"/>
</dbReference>
<keyword evidence="3 5" id="KW-0238">DNA-binding</keyword>
<keyword evidence="8" id="KW-1185">Reference proteome</keyword>
<dbReference type="PANTHER" id="PTHR30055">
    <property type="entry name" value="HTH-TYPE TRANSCRIPTIONAL REGULATOR RUTR"/>
    <property type="match status" value="1"/>
</dbReference>
<name>A0A037ZKD2_9RHOB</name>
<dbReference type="Proteomes" id="UP000026249">
    <property type="component" value="Unassembled WGS sequence"/>
</dbReference>
<dbReference type="STRING" id="1454373.ACMU_10095"/>
<comment type="caution">
    <text evidence="7">The sequence shown here is derived from an EMBL/GenBank/DDBJ whole genome shotgun (WGS) entry which is preliminary data.</text>
</comment>
<dbReference type="OrthoDB" id="8478851at2"/>
<dbReference type="InterPro" id="IPR009057">
    <property type="entry name" value="Homeodomain-like_sf"/>
</dbReference>
<dbReference type="InterPro" id="IPR050109">
    <property type="entry name" value="HTH-type_TetR-like_transc_reg"/>
</dbReference>
<dbReference type="PROSITE" id="PS50977">
    <property type="entry name" value="HTH_TETR_2"/>
    <property type="match status" value="1"/>
</dbReference>
<evidence type="ECO:0000256" key="5">
    <source>
        <dbReference type="PROSITE-ProRule" id="PRU00335"/>
    </source>
</evidence>
<dbReference type="Pfam" id="PF13977">
    <property type="entry name" value="TetR_C_6"/>
    <property type="match status" value="1"/>
</dbReference>
<dbReference type="InterPro" id="IPR039538">
    <property type="entry name" value="BetI_C"/>
</dbReference>
<dbReference type="GO" id="GO:0000976">
    <property type="term" value="F:transcription cis-regulatory region binding"/>
    <property type="evidence" value="ECO:0007669"/>
    <property type="project" value="TreeGrafter"/>
</dbReference>
<dbReference type="EMBL" id="JFKE01000003">
    <property type="protein sequence ID" value="KAJ56099.1"/>
    <property type="molecule type" value="Genomic_DNA"/>
</dbReference>
<evidence type="ECO:0000313" key="7">
    <source>
        <dbReference type="EMBL" id="KAJ56099.1"/>
    </source>
</evidence>
<dbReference type="InterPro" id="IPR001647">
    <property type="entry name" value="HTH_TetR"/>
</dbReference>
<dbReference type="PANTHER" id="PTHR30055:SF234">
    <property type="entry name" value="HTH-TYPE TRANSCRIPTIONAL REGULATOR BETI"/>
    <property type="match status" value="1"/>
</dbReference>
<proteinExistence type="predicted"/>
<evidence type="ECO:0000313" key="8">
    <source>
        <dbReference type="Proteomes" id="UP000026249"/>
    </source>
</evidence>
<evidence type="ECO:0000259" key="6">
    <source>
        <dbReference type="PROSITE" id="PS50977"/>
    </source>
</evidence>
<reference evidence="7 8" key="1">
    <citation type="submission" date="2014-03" db="EMBL/GenBank/DDBJ databases">
        <title>Draft Genome Sequence of Actibacterium mucosum KCTC 23349, a Marine Alphaproteobacterium with Complex Ionic Requirements Isolated from Mediterranean Seawater at Malvarrosa Beach, Valencia, Spain.</title>
        <authorList>
            <person name="Arahal D.R."/>
            <person name="Shao Z."/>
            <person name="Lai Q."/>
            <person name="Pujalte M.J."/>
        </authorList>
    </citation>
    <scope>NUCLEOTIDE SEQUENCE [LARGE SCALE GENOMIC DNA]</scope>
    <source>
        <strain evidence="7 8">KCTC 23349</strain>
    </source>
</reference>
<dbReference type="Pfam" id="PF00440">
    <property type="entry name" value="TetR_N"/>
    <property type="match status" value="1"/>
</dbReference>
<dbReference type="SUPFAM" id="SSF48498">
    <property type="entry name" value="Tetracyclin repressor-like, C-terminal domain"/>
    <property type="match status" value="1"/>
</dbReference>